<dbReference type="Proteomes" id="UP000663879">
    <property type="component" value="Unassembled WGS sequence"/>
</dbReference>
<keyword evidence="3" id="KW-1185">Reference proteome</keyword>
<dbReference type="AlphaFoldDB" id="A0A814SX13"/>
<evidence type="ECO:0000313" key="2">
    <source>
        <dbReference type="EMBL" id="CAF1154019.1"/>
    </source>
</evidence>
<sequence>MMVESQLADTEESDDEEGEDRDESDEEYGDTPQSSQSLCELRVQLNEDDIPTKKNKKKNAKFVIKNL</sequence>
<comment type="caution">
    <text evidence="2">The sequence shown here is derived from an EMBL/GenBank/DDBJ whole genome shotgun (WGS) entry which is preliminary data.</text>
</comment>
<feature type="region of interest" description="Disordered" evidence="1">
    <location>
        <begin position="1"/>
        <end position="67"/>
    </location>
</feature>
<accession>A0A814SX13</accession>
<feature type="compositionally biased region" description="Acidic residues" evidence="1">
    <location>
        <begin position="9"/>
        <end position="29"/>
    </location>
</feature>
<reference evidence="2" key="1">
    <citation type="submission" date="2021-02" db="EMBL/GenBank/DDBJ databases">
        <authorList>
            <person name="Nowell W R."/>
        </authorList>
    </citation>
    <scope>NUCLEOTIDE SEQUENCE</scope>
    <source>
        <strain evidence="2">Ploen Becks lab</strain>
    </source>
</reference>
<gene>
    <name evidence="2" type="ORF">OXX778_LOCUS23396</name>
</gene>
<dbReference type="EMBL" id="CAJNOC010012522">
    <property type="protein sequence ID" value="CAF1154019.1"/>
    <property type="molecule type" value="Genomic_DNA"/>
</dbReference>
<proteinExistence type="predicted"/>
<name>A0A814SX13_9BILA</name>
<evidence type="ECO:0000313" key="3">
    <source>
        <dbReference type="Proteomes" id="UP000663879"/>
    </source>
</evidence>
<organism evidence="2 3">
    <name type="scientific">Brachionus calyciflorus</name>
    <dbReference type="NCBI Taxonomy" id="104777"/>
    <lineage>
        <taxon>Eukaryota</taxon>
        <taxon>Metazoa</taxon>
        <taxon>Spiralia</taxon>
        <taxon>Gnathifera</taxon>
        <taxon>Rotifera</taxon>
        <taxon>Eurotatoria</taxon>
        <taxon>Monogononta</taxon>
        <taxon>Pseudotrocha</taxon>
        <taxon>Ploima</taxon>
        <taxon>Brachionidae</taxon>
        <taxon>Brachionus</taxon>
    </lineage>
</organism>
<evidence type="ECO:0000256" key="1">
    <source>
        <dbReference type="SAM" id="MobiDB-lite"/>
    </source>
</evidence>
<protein>
    <submittedName>
        <fullName evidence="2">Uncharacterized protein</fullName>
    </submittedName>
</protein>